<dbReference type="NCBIfam" id="TIGR01189">
    <property type="entry name" value="ccmA"/>
    <property type="match status" value="1"/>
</dbReference>
<evidence type="ECO:0000256" key="1">
    <source>
        <dbReference type="ARBA" id="ARBA00022448"/>
    </source>
</evidence>
<evidence type="ECO:0000313" key="9">
    <source>
        <dbReference type="Proteomes" id="UP001589813"/>
    </source>
</evidence>
<evidence type="ECO:0000256" key="4">
    <source>
        <dbReference type="ARBA" id="ARBA00022840"/>
    </source>
</evidence>
<keyword evidence="2" id="KW-0547">Nucleotide-binding</keyword>
<dbReference type="SMART" id="SM00382">
    <property type="entry name" value="AAA"/>
    <property type="match status" value="1"/>
</dbReference>
<protein>
    <submittedName>
        <fullName evidence="8">Cytochrome c biogenesis heme-transporting ATPase CcmA</fullName>
    </submittedName>
</protein>
<sequence>MLLSARQLSCVRQDRVLFEQLDLQLHAGEVLQIAGKNGAGKSSLLRILSGLSEPEDGEICYQQRPLAQSADDYADNLCFIGHLAGVQPQLTALENLVFWRACFALKNADDWALLATLGLAGLEDIPCQQLSAGQQRRVSLARLWLTSAQIWILDEPFTALDQSAIAALTARIAAHCSQGGAVLLTSHQPVQIPGHTVREFLLEYRW</sequence>
<keyword evidence="9" id="KW-1185">Reference proteome</keyword>
<comment type="caution">
    <text evidence="8">The sequence shown here is derived from an EMBL/GenBank/DDBJ whole genome shotgun (WGS) entry which is preliminary data.</text>
</comment>
<keyword evidence="1" id="KW-0813">Transport</keyword>
<keyword evidence="6" id="KW-0472">Membrane</keyword>
<keyword evidence="3" id="KW-0201">Cytochrome c-type biogenesis</keyword>
<dbReference type="PANTHER" id="PTHR43499:SF1">
    <property type="entry name" value="ABC TRANSPORTER I FAMILY MEMBER 1"/>
    <property type="match status" value="1"/>
</dbReference>
<dbReference type="InterPro" id="IPR003593">
    <property type="entry name" value="AAA+_ATPase"/>
</dbReference>
<evidence type="ECO:0000256" key="2">
    <source>
        <dbReference type="ARBA" id="ARBA00022741"/>
    </source>
</evidence>
<dbReference type="PROSITE" id="PS50893">
    <property type="entry name" value="ABC_TRANSPORTER_2"/>
    <property type="match status" value="1"/>
</dbReference>
<name>A0ABV6BGP5_9GAMM</name>
<evidence type="ECO:0000256" key="5">
    <source>
        <dbReference type="ARBA" id="ARBA00022967"/>
    </source>
</evidence>
<proteinExistence type="predicted"/>
<feature type="domain" description="ABC transporter" evidence="7">
    <location>
        <begin position="3"/>
        <end position="205"/>
    </location>
</feature>
<dbReference type="EMBL" id="JBHLXP010000005">
    <property type="protein sequence ID" value="MFC0050061.1"/>
    <property type="molecule type" value="Genomic_DNA"/>
</dbReference>
<dbReference type="Pfam" id="PF00005">
    <property type="entry name" value="ABC_tran"/>
    <property type="match status" value="1"/>
</dbReference>
<keyword evidence="5" id="KW-1278">Translocase</keyword>
<dbReference type="InterPro" id="IPR027417">
    <property type="entry name" value="P-loop_NTPase"/>
</dbReference>
<dbReference type="InterPro" id="IPR003439">
    <property type="entry name" value="ABC_transporter-like_ATP-bd"/>
</dbReference>
<evidence type="ECO:0000313" key="8">
    <source>
        <dbReference type="EMBL" id="MFC0050061.1"/>
    </source>
</evidence>
<dbReference type="Proteomes" id="UP001589813">
    <property type="component" value="Unassembled WGS sequence"/>
</dbReference>
<reference evidence="8 9" key="1">
    <citation type="submission" date="2024-09" db="EMBL/GenBank/DDBJ databases">
        <authorList>
            <person name="Sun Q."/>
            <person name="Mori K."/>
        </authorList>
    </citation>
    <scope>NUCLEOTIDE SEQUENCE [LARGE SCALE GENOMIC DNA]</scope>
    <source>
        <strain evidence="8 9">KCTC 23315</strain>
    </source>
</reference>
<gene>
    <name evidence="8" type="primary">ccmA</name>
    <name evidence="8" type="ORF">ACFFJP_17295</name>
</gene>
<dbReference type="RefSeq" id="WP_377247128.1">
    <property type="nucleotide sequence ID" value="NZ_JBHLXP010000005.1"/>
</dbReference>
<dbReference type="PANTHER" id="PTHR43499">
    <property type="entry name" value="ABC TRANSPORTER I FAMILY MEMBER 1"/>
    <property type="match status" value="1"/>
</dbReference>
<dbReference type="InterPro" id="IPR017871">
    <property type="entry name" value="ABC_transporter-like_CS"/>
</dbReference>
<dbReference type="Gene3D" id="3.40.50.300">
    <property type="entry name" value="P-loop containing nucleotide triphosphate hydrolases"/>
    <property type="match status" value="1"/>
</dbReference>
<dbReference type="PROSITE" id="PS00211">
    <property type="entry name" value="ABC_TRANSPORTER_1"/>
    <property type="match status" value="1"/>
</dbReference>
<dbReference type="NCBIfam" id="NF010061">
    <property type="entry name" value="PRK13538.1"/>
    <property type="match status" value="1"/>
</dbReference>
<evidence type="ECO:0000256" key="3">
    <source>
        <dbReference type="ARBA" id="ARBA00022748"/>
    </source>
</evidence>
<accession>A0ABV6BGP5</accession>
<dbReference type="InterPro" id="IPR005895">
    <property type="entry name" value="ABC_transptr_haem_export_CcmA"/>
</dbReference>
<evidence type="ECO:0000259" key="7">
    <source>
        <dbReference type="PROSITE" id="PS50893"/>
    </source>
</evidence>
<organism evidence="8 9">
    <name type="scientific">Rheinheimera tilapiae</name>
    <dbReference type="NCBI Taxonomy" id="875043"/>
    <lineage>
        <taxon>Bacteria</taxon>
        <taxon>Pseudomonadati</taxon>
        <taxon>Pseudomonadota</taxon>
        <taxon>Gammaproteobacteria</taxon>
        <taxon>Chromatiales</taxon>
        <taxon>Chromatiaceae</taxon>
        <taxon>Rheinheimera</taxon>
    </lineage>
</organism>
<keyword evidence="4" id="KW-0067">ATP-binding</keyword>
<dbReference type="SUPFAM" id="SSF52540">
    <property type="entry name" value="P-loop containing nucleoside triphosphate hydrolases"/>
    <property type="match status" value="1"/>
</dbReference>
<evidence type="ECO:0000256" key="6">
    <source>
        <dbReference type="ARBA" id="ARBA00023136"/>
    </source>
</evidence>